<dbReference type="Proteomes" id="UP000595437">
    <property type="component" value="Chromosome 11"/>
</dbReference>
<organism evidence="1 2">
    <name type="scientific">Caligus rogercresseyi</name>
    <name type="common">Sea louse</name>
    <dbReference type="NCBI Taxonomy" id="217165"/>
    <lineage>
        <taxon>Eukaryota</taxon>
        <taxon>Metazoa</taxon>
        <taxon>Ecdysozoa</taxon>
        <taxon>Arthropoda</taxon>
        <taxon>Crustacea</taxon>
        <taxon>Multicrustacea</taxon>
        <taxon>Hexanauplia</taxon>
        <taxon>Copepoda</taxon>
        <taxon>Siphonostomatoida</taxon>
        <taxon>Caligidae</taxon>
        <taxon>Caligus</taxon>
    </lineage>
</organism>
<sequence>MVGHNIERGEGPIFFFEEGINVDQGLYRICLQRSCSGVQREYPWDSKMGLPLNRKSGPGFFHDV</sequence>
<gene>
    <name evidence="1" type="ORF">FKW44_017032</name>
</gene>
<evidence type="ECO:0000313" key="2">
    <source>
        <dbReference type="Proteomes" id="UP000595437"/>
    </source>
</evidence>
<dbReference type="AlphaFoldDB" id="A0A7T8K1M1"/>
<name>A0A7T8K1M1_CALRO</name>
<proteinExistence type="predicted"/>
<keyword evidence="2" id="KW-1185">Reference proteome</keyword>
<reference evidence="2" key="1">
    <citation type="submission" date="2021-01" db="EMBL/GenBank/DDBJ databases">
        <title>Caligus Genome Assembly.</title>
        <authorList>
            <person name="Gallardo-Escarate C."/>
        </authorList>
    </citation>
    <scope>NUCLEOTIDE SEQUENCE [LARGE SCALE GENOMIC DNA]</scope>
</reference>
<protein>
    <submittedName>
        <fullName evidence="1">Uncharacterized protein</fullName>
    </submittedName>
</protein>
<accession>A0A7T8K1M1</accession>
<dbReference type="EMBL" id="CP045900">
    <property type="protein sequence ID" value="QQP42384.1"/>
    <property type="molecule type" value="Genomic_DNA"/>
</dbReference>
<evidence type="ECO:0000313" key="1">
    <source>
        <dbReference type="EMBL" id="QQP42384.1"/>
    </source>
</evidence>